<gene>
    <name evidence="1" type="ORF">S12H4_23712</name>
</gene>
<accession>X1QWX8</accession>
<protein>
    <submittedName>
        <fullName evidence="1">Uncharacterized protein</fullName>
    </submittedName>
</protein>
<reference evidence="1" key="1">
    <citation type="journal article" date="2014" name="Front. Microbiol.">
        <title>High frequency of phylogenetically diverse reductive dehalogenase-homologous genes in deep subseafloor sedimentary metagenomes.</title>
        <authorList>
            <person name="Kawai M."/>
            <person name="Futagami T."/>
            <person name="Toyoda A."/>
            <person name="Takaki Y."/>
            <person name="Nishi S."/>
            <person name="Hori S."/>
            <person name="Arai W."/>
            <person name="Tsubouchi T."/>
            <person name="Morono Y."/>
            <person name="Uchiyama I."/>
            <person name="Ito T."/>
            <person name="Fujiyama A."/>
            <person name="Inagaki F."/>
            <person name="Takami H."/>
        </authorList>
    </citation>
    <scope>NUCLEOTIDE SEQUENCE</scope>
    <source>
        <strain evidence="1">Expedition CK06-06</strain>
    </source>
</reference>
<feature type="non-terminal residue" evidence="1">
    <location>
        <position position="1"/>
    </location>
</feature>
<proteinExistence type="predicted"/>
<organism evidence="1">
    <name type="scientific">marine sediment metagenome</name>
    <dbReference type="NCBI Taxonomy" id="412755"/>
    <lineage>
        <taxon>unclassified sequences</taxon>
        <taxon>metagenomes</taxon>
        <taxon>ecological metagenomes</taxon>
    </lineage>
</organism>
<dbReference type="EMBL" id="BARW01012664">
    <property type="protein sequence ID" value="GAI73047.1"/>
    <property type="molecule type" value="Genomic_DNA"/>
</dbReference>
<sequence>HAWYQGTGFENCCDILEINLDNDRLIPMRQTAQAIFSDMIRQYGHYEGNICIDVDNAVNYPIPIEAGVVEGNMESAGDLDIKHAYCGNNGWWIKLCDQTNGAAAAGPAEVSFHYKGVAPYSVVAVPIFDLMDPRTWIDSRVLGDLWVRAEGIAGAGALTTVKLLADEVVTAYT</sequence>
<comment type="caution">
    <text evidence="1">The sequence shown here is derived from an EMBL/GenBank/DDBJ whole genome shotgun (WGS) entry which is preliminary data.</text>
</comment>
<dbReference type="AlphaFoldDB" id="X1QWX8"/>
<evidence type="ECO:0000313" key="1">
    <source>
        <dbReference type="EMBL" id="GAI73047.1"/>
    </source>
</evidence>
<name>X1QWX8_9ZZZZ</name>